<dbReference type="PANTHER" id="PTHR35869">
    <property type="entry name" value="OUTER-MEMBRANE LIPOPROTEIN CARRIER PROTEIN"/>
    <property type="match status" value="1"/>
</dbReference>
<dbReference type="Proteomes" id="UP000308901">
    <property type="component" value="Unassembled WGS sequence"/>
</dbReference>
<feature type="signal peptide" evidence="2">
    <location>
        <begin position="1"/>
        <end position="21"/>
    </location>
</feature>
<evidence type="ECO:0000256" key="2">
    <source>
        <dbReference type="SAM" id="SignalP"/>
    </source>
</evidence>
<keyword evidence="4" id="KW-1185">Reference proteome</keyword>
<gene>
    <name evidence="3" type="ORF">FDK22_13005</name>
</gene>
<reference evidence="3 4" key="1">
    <citation type="submission" date="2019-05" db="EMBL/GenBank/DDBJ databases">
        <title>Arcobacter sp. nov., isolated from sea sediment.</title>
        <authorList>
            <person name="Kim W."/>
        </authorList>
    </citation>
    <scope>NUCLEOTIDE SEQUENCE [LARGE SCALE GENOMIC DNA]</scope>
    <source>
        <strain evidence="3 4">CAU 1517</strain>
    </source>
</reference>
<dbReference type="Pfam" id="PF03548">
    <property type="entry name" value="LolA"/>
    <property type="match status" value="1"/>
</dbReference>
<dbReference type="SUPFAM" id="SSF89392">
    <property type="entry name" value="Prokaryotic lipoproteins and lipoprotein localization factors"/>
    <property type="match status" value="1"/>
</dbReference>
<keyword evidence="1 2" id="KW-0732">Signal</keyword>
<organism evidence="3 4">
    <name type="scientific">Arcobacter arenosus</name>
    <dbReference type="NCBI Taxonomy" id="2576037"/>
    <lineage>
        <taxon>Bacteria</taxon>
        <taxon>Pseudomonadati</taxon>
        <taxon>Campylobacterota</taxon>
        <taxon>Epsilonproteobacteria</taxon>
        <taxon>Campylobacterales</taxon>
        <taxon>Arcobacteraceae</taxon>
        <taxon>Arcobacter</taxon>
    </lineage>
</organism>
<evidence type="ECO:0000313" key="3">
    <source>
        <dbReference type="EMBL" id="TLP36186.1"/>
    </source>
</evidence>
<dbReference type="OrthoDB" id="5339202at2"/>
<dbReference type="RefSeq" id="WP_138153416.1">
    <property type="nucleotide sequence ID" value="NZ_VANU01000006.1"/>
</dbReference>
<dbReference type="CDD" id="cd16325">
    <property type="entry name" value="LolA"/>
    <property type="match status" value="1"/>
</dbReference>
<name>A0A5R8XY89_9BACT</name>
<evidence type="ECO:0000256" key="1">
    <source>
        <dbReference type="ARBA" id="ARBA00022729"/>
    </source>
</evidence>
<protein>
    <submittedName>
        <fullName evidence="3">Cell envelope biogenesis protein LolA</fullName>
    </submittedName>
</protein>
<proteinExistence type="predicted"/>
<dbReference type="InterPro" id="IPR029046">
    <property type="entry name" value="LolA/LolB/LppX"/>
</dbReference>
<accession>A0A5R8XY89</accession>
<sequence>MVYRVFLVTVMLLSFSFAAFDKGNIKSFEADFLQIVTNESGKKIEYKGQVFIKNNGKVLWKYFEPVKKNVYLINDLVIVDEPELEQAIYTKLEKNIDIIKLLKDAKQIETNLYESFLYDVKYLIKIQEDNISSLSYKDELANSIEIKFLNIKQNIDIDEKTFQFLAPDYYDIIEK</sequence>
<dbReference type="AlphaFoldDB" id="A0A5R8XY89"/>
<dbReference type="InterPro" id="IPR004564">
    <property type="entry name" value="OM_lipoprot_carrier_LolA-like"/>
</dbReference>
<comment type="caution">
    <text evidence="3">The sequence shown here is derived from an EMBL/GenBank/DDBJ whole genome shotgun (WGS) entry which is preliminary data.</text>
</comment>
<dbReference type="EMBL" id="VANU01000006">
    <property type="protein sequence ID" value="TLP36186.1"/>
    <property type="molecule type" value="Genomic_DNA"/>
</dbReference>
<feature type="chain" id="PRO_5024335264" evidence="2">
    <location>
        <begin position="22"/>
        <end position="175"/>
    </location>
</feature>
<evidence type="ECO:0000313" key="4">
    <source>
        <dbReference type="Proteomes" id="UP000308901"/>
    </source>
</evidence>
<dbReference type="PANTHER" id="PTHR35869:SF1">
    <property type="entry name" value="OUTER-MEMBRANE LIPOPROTEIN CARRIER PROTEIN"/>
    <property type="match status" value="1"/>
</dbReference>
<dbReference type="NCBIfam" id="NF000663">
    <property type="entry name" value="PRK00031.2-1"/>
    <property type="match status" value="1"/>
</dbReference>
<dbReference type="Gene3D" id="2.50.20.10">
    <property type="entry name" value="Lipoprotein localisation LolA/LolB/LppX"/>
    <property type="match status" value="1"/>
</dbReference>